<reference evidence="4" key="1">
    <citation type="submission" date="2025-08" db="UniProtKB">
        <authorList>
            <consortium name="RefSeq"/>
        </authorList>
    </citation>
    <scope>IDENTIFICATION</scope>
</reference>
<keyword evidence="3" id="KW-1185">Reference proteome</keyword>
<dbReference type="RefSeq" id="XP_012944190.1">
    <property type="nucleotide sequence ID" value="XM_013088736.1"/>
</dbReference>
<sequence length="194" mass="21496">MVDMPKNHIQYPFATNFERSRQGSAASSVPSGPVSTSKLPVIPSATPPPGESNWLVPVNRKQDRGGVYSKSGLDPDESDGRMHVLETRLGVTEKSNRALMEEVLRLHSELRVNVRKNEENIKEDRMSRHQLEGSLQIVNDLINKLSSRIKTTEDKIVEERSALSSLVSHTKGVEQAVLSSQQTLAIKKDSQGSK</sequence>
<feature type="compositionally biased region" description="Low complexity" evidence="2">
    <location>
        <begin position="23"/>
        <end position="35"/>
    </location>
</feature>
<protein>
    <submittedName>
        <fullName evidence="4">Uncharacterized protein LOC106013328</fullName>
    </submittedName>
</protein>
<feature type="region of interest" description="Disordered" evidence="2">
    <location>
        <begin position="19"/>
        <end position="80"/>
    </location>
</feature>
<proteinExistence type="predicted"/>
<name>A0ABM1AAV9_APLCA</name>
<gene>
    <name evidence="4" type="primary">LOC106013328</name>
</gene>
<evidence type="ECO:0000256" key="2">
    <source>
        <dbReference type="SAM" id="MobiDB-lite"/>
    </source>
</evidence>
<organism evidence="3 4">
    <name type="scientific">Aplysia californica</name>
    <name type="common">California sea hare</name>
    <dbReference type="NCBI Taxonomy" id="6500"/>
    <lineage>
        <taxon>Eukaryota</taxon>
        <taxon>Metazoa</taxon>
        <taxon>Spiralia</taxon>
        <taxon>Lophotrochozoa</taxon>
        <taxon>Mollusca</taxon>
        <taxon>Gastropoda</taxon>
        <taxon>Heterobranchia</taxon>
        <taxon>Euthyneura</taxon>
        <taxon>Tectipleura</taxon>
        <taxon>Aplysiida</taxon>
        <taxon>Aplysioidea</taxon>
        <taxon>Aplysiidae</taxon>
        <taxon>Aplysia</taxon>
    </lineage>
</organism>
<evidence type="ECO:0000256" key="1">
    <source>
        <dbReference type="SAM" id="Coils"/>
    </source>
</evidence>
<accession>A0ABM1AAV9</accession>
<evidence type="ECO:0000313" key="3">
    <source>
        <dbReference type="Proteomes" id="UP000694888"/>
    </source>
</evidence>
<feature type="coiled-coil region" evidence="1">
    <location>
        <begin position="135"/>
        <end position="162"/>
    </location>
</feature>
<dbReference type="GeneID" id="106013328"/>
<keyword evidence="1" id="KW-0175">Coiled coil</keyword>
<dbReference type="Proteomes" id="UP000694888">
    <property type="component" value="Unplaced"/>
</dbReference>
<evidence type="ECO:0000313" key="4">
    <source>
        <dbReference type="RefSeq" id="XP_012944190.1"/>
    </source>
</evidence>